<feature type="chain" id="PRO_5047001922" evidence="5">
    <location>
        <begin position="18"/>
        <end position="552"/>
    </location>
</feature>
<evidence type="ECO:0000256" key="2">
    <source>
        <dbReference type="ARBA" id="ARBA00051243"/>
    </source>
</evidence>
<dbReference type="PROSITE" id="PS00107">
    <property type="entry name" value="PROTEIN_KINASE_ATP"/>
    <property type="match status" value="1"/>
</dbReference>
<dbReference type="SUPFAM" id="SSF56112">
    <property type="entry name" value="Protein kinase-like (PK-like)"/>
    <property type="match status" value="1"/>
</dbReference>
<dbReference type="PROSITE" id="PS00109">
    <property type="entry name" value="PROTEIN_KINASE_TYR"/>
    <property type="match status" value="1"/>
</dbReference>
<evidence type="ECO:0000256" key="3">
    <source>
        <dbReference type="PROSITE-ProRule" id="PRU10141"/>
    </source>
</evidence>
<feature type="domain" description="Protein kinase" evidence="6">
    <location>
        <begin position="246"/>
        <end position="542"/>
    </location>
</feature>
<dbReference type="InterPro" id="IPR020635">
    <property type="entry name" value="Tyr_kinase_cat_dom"/>
</dbReference>
<dbReference type="GeneID" id="106463009"/>
<dbReference type="InterPro" id="IPR011009">
    <property type="entry name" value="Kinase-like_dom_sf"/>
</dbReference>
<feature type="compositionally biased region" description="Polar residues" evidence="4">
    <location>
        <begin position="203"/>
        <end position="213"/>
    </location>
</feature>
<dbReference type="Proteomes" id="UP000694941">
    <property type="component" value="Unplaced"/>
</dbReference>
<dbReference type="PANTHER" id="PTHR24416">
    <property type="entry name" value="TYROSINE-PROTEIN KINASE RECEPTOR"/>
    <property type="match status" value="1"/>
</dbReference>
<evidence type="ECO:0000256" key="4">
    <source>
        <dbReference type="SAM" id="MobiDB-lite"/>
    </source>
</evidence>
<dbReference type="Gene3D" id="3.30.200.20">
    <property type="entry name" value="Phosphorylase Kinase, domain 1"/>
    <property type="match status" value="1"/>
</dbReference>
<organism evidence="7 8">
    <name type="scientific">Limulus polyphemus</name>
    <name type="common">Atlantic horseshoe crab</name>
    <dbReference type="NCBI Taxonomy" id="6850"/>
    <lineage>
        <taxon>Eukaryota</taxon>
        <taxon>Metazoa</taxon>
        <taxon>Ecdysozoa</taxon>
        <taxon>Arthropoda</taxon>
        <taxon>Chelicerata</taxon>
        <taxon>Merostomata</taxon>
        <taxon>Xiphosura</taxon>
        <taxon>Limulidae</taxon>
        <taxon>Limulus</taxon>
    </lineage>
</organism>
<dbReference type="InterPro" id="IPR008266">
    <property type="entry name" value="Tyr_kinase_AS"/>
</dbReference>
<evidence type="ECO:0000259" key="6">
    <source>
        <dbReference type="PROSITE" id="PS50011"/>
    </source>
</evidence>
<dbReference type="InterPro" id="IPR000719">
    <property type="entry name" value="Prot_kinase_dom"/>
</dbReference>
<sequence>MLAALTFTVVLLVGAGATVEHTSLSNDAKNESQIQSTFTLEITTVTTEVEDLFHSTTGKSPFVDKVHTQDNAEPSTFSTDKLDLGHAYNDREPPFSKSPPSEERVKYIYVTFNGDKTLSSVENLRKVSVDNTTETNQEEEVGRTQVYIIGIVGIIPAAGALLWCFKRTFPWLCKKKHKQSEDSPSDNPKLQASTFKRRGGERVTSSDQNNPDGTTTIETVTETGTQNTSLHSLLDDSQWEVPRSNVHLIEVLGEGNFGRVWKAEILHSDPDEARPWLVAVKTIKERASSKDKKDLLKELKIMQELGRHPNVVTLLGCCTEQEPYYVIMEYVVRGKLLSFLRDHRSRRDYYNCSPTSQALTSRDLTMFAYYVARGMEYVSTKGVIHRDLAARNVLVDHNKVCKVADFGLSRSIRDKDCEMYEQKTKGALPVRWMAPESLYLNVFTAKSDVWSFGILLWEIVTLGSTPYPGLGARQVIQKVREGYTMEQPEHCREELYRIMKDCWRADVNNRPSFLDLRSELGRLLELQTGYVDLEHFPEHAYYNLYQSSGEKV</sequence>
<name>A0ABM1SR65_LIMPO</name>
<comment type="subcellular location">
    <subcellularLocation>
        <location evidence="1">Membrane</location>
        <topology evidence="1">Single-pass membrane protein</topology>
    </subcellularLocation>
</comment>
<dbReference type="Gene3D" id="1.10.510.10">
    <property type="entry name" value="Transferase(Phosphotransferase) domain 1"/>
    <property type="match status" value="1"/>
</dbReference>
<protein>
    <submittedName>
        <fullName evidence="8">Tyrosine kinase receptor Cad96Ca-like isoform X1</fullName>
    </submittedName>
</protein>
<evidence type="ECO:0000313" key="7">
    <source>
        <dbReference type="Proteomes" id="UP000694941"/>
    </source>
</evidence>
<evidence type="ECO:0000313" key="8">
    <source>
        <dbReference type="RefSeq" id="XP_022246121.1"/>
    </source>
</evidence>
<dbReference type="RefSeq" id="XP_022246121.1">
    <property type="nucleotide sequence ID" value="XM_022390413.1"/>
</dbReference>
<feature type="signal peptide" evidence="5">
    <location>
        <begin position="1"/>
        <end position="17"/>
    </location>
</feature>
<dbReference type="PROSITE" id="PS50011">
    <property type="entry name" value="PROTEIN_KINASE_DOM"/>
    <property type="match status" value="1"/>
</dbReference>
<keyword evidence="3" id="KW-0547">Nucleotide-binding</keyword>
<dbReference type="InterPro" id="IPR050122">
    <property type="entry name" value="RTK"/>
</dbReference>
<feature type="binding site" evidence="3">
    <location>
        <position position="281"/>
    </location>
    <ligand>
        <name>ATP</name>
        <dbReference type="ChEBI" id="CHEBI:30616"/>
    </ligand>
</feature>
<keyword evidence="7" id="KW-1185">Reference proteome</keyword>
<dbReference type="SMART" id="SM00219">
    <property type="entry name" value="TyrKc"/>
    <property type="match status" value="1"/>
</dbReference>
<dbReference type="CDD" id="cd00192">
    <property type="entry name" value="PTKc"/>
    <property type="match status" value="1"/>
</dbReference>
<comment type="catalytic activity">
    <reaction evidence="2">
        <text>L-tyrosyl-[protein] + ATP = O-phospho-L-tyrosyl-[protein] + ADP + H(+)</text>
        <dbReference type="Rhea" id="RHEA:10596"/>
        <dbReference type="Rhea" id="RHEA-COMP:10136"/>
        <dbReference type="Rhea" id="RHEA-COMP:20101"/>
        <dbReference type="ChEBI" id="CHEBI:15378"/>
        <dbReference type="ChEBI" id="CHEBI:30616"/>
        <dbReference type="ChEBI" id="CHEBI:46858"/>
        <dbReference type="ChEBI" id="CHEBI:61978"/>
        <dbReference type="ChEBI" id="CHEBI:456216"/>
        <dbReference type="EC" id="2.7.10.1"/>
    </reaction>
</comment>
<evidence type="ECO:0000256" key="1">
    <source>
        <dbReference type="ARBA" id="ARBA00004167"/>
    </source>
</evidence>
<dbReference type="InterPro" id="IPR001245">
    <property type="entry name" value="Ser-Thr/Tyr_kinase_cat_dom"/>
</dbReference>
<dbReference type="InterPro" id="IPR017441">
    <property type="entry name" value="Protein_kinase_ATP_BS"/>
</dbReference>
<evidence type="ECO:0000256" key="5">
    <source>
        <dbReference type="SAM" id="SignalP"/>
    </source>
</evidence>
<gene>
    <name evidence="8" type="primary">LOC106463009</name>
</gene>
<dbReference type="PANTHER" id="PTHR24416:SF481">
    <property type="entry name" value="TIE-LIKE RECEPTOR TYROSINE KINASE"/>
    <property type="match status" value="1"/>
</dbReference>
<dbReference type="PRINTS" id="PR00109">
    <property type="entry name" value="TYRKINASE"/>
</dbReference>
<dbReference type="Pfam" id="PF07714">
    <property type="entry name" value="PK_Tyr_Ser-Thr"/>
    <property type="match status" value="1"/>
</dbReference>
<keyword evidence="5" id="KW-0732">Signal</keyword>
<reference evidence="8" key="1">
    <citation type="submission" date="2025-08" db="UniProtKB">
        <authorList>
            <consortium name="RefSeq"/>
        </authorList>
    </citation>
    <scope>IDENTIFICATION</scope>
    <source>
        <tissue evidence="8">Muscle</tissue>
    </source>
</reference>
<proteinExistence type="predicted"/>
<feature type="compositionally biased region" description="Polar residues" evidence="4">
    <location>
        <begin position="185"/>
        <end position="194"/>
    </location>
</feature>
<accession>A0ABM1SR65</accession>
<feature type="compositionally biased region" description="Low complexity" evidence="4">
    <location>
        <begin position="214"/>
        <end position="228"/>
    </location>
</feature>
<keyword evidence="3" id="KW-0067">ATP-binding</keyword>
<feature type="region of interest" description="Disordered" evidence="4">
    <location>
        <begin position="177"/>
        <end position="229"/>
    </location>
</feature>